<dbReference type="Proteomes" id="UP000625804">
    <property type="component" value="Unassembled WGS sequence"/>
</dbReference>
<comment type="caution">
    <text evidence="1">The sequence shown here is derived from an EMBL/GenBank/DDBJ whole genome shotgun (WGS) entry which is preliminary data.</text>
</comment>
<evidence type="ECO:0000313" key="1">
    <source>
        <dbReference type="EMBL" id="NSL53375.1"/>
    </source>
</evidence>
<feature type="non-terminal residue" evidence="1">
    <location>
        <position position="1"/>
    </location>
</feature>
<proteinExistence type="predicted"/>
<keyword evidence="2" id="KW-1185">Reference proteome</keyword>
<dbReference type="EMBL" id="JABTTE010000063">
    <property type="protein sequence ID" value="NSL53375.1"/>
    <property type="molecule type" value="Genomic_DNA"/>
</dbReference>
<name>A0A8J8GJC3_9BACI</name>
<sequence>FKQLVRKLKTTKEIQKPIAYFYGIVSKKLKELYFEELYEMGFPVEIQDTHNQDQSKQNLRRDSSLFQEPMCKPFGNSLHPEQKTWNEELKVPFEDRRDPELERDYQAANRGKYFFAIFKELLES</sequence>
<gene>
    <name evidence="1" type="ORF">HR057_16790</name>
</gene>
<reference evidence="1" key="1">
    <citation type="submission" date="2020-06" db="EMBL/GenBank/DDBJ databases">
        <title>A novel thermopfilic bacterium from Erzurum, Turkey.</title>
        <authorList>
            <person name="Adiguzel A."/>
            <person name="Ay H."/>
            <person name="Baltaci M.O."/>
        </authorList>
    </citation>
    <scope>NUCLEOTIDE SEQUENCE</scope>
    <source>
        <strain evidence="1">P2</strain>
    </source>
</reference>
<evidence type="ECO:0000313" key="2">
    <source>
        <dbReference type="Proteomes" id="UP000625804"/>
    </source>
</evidence>
<dbReference type="AlphaFoldDB" id="A0A8J8GJC3"/>
<protein>
    <submittedName>
        <fullName evidence="1">Uncharacterized protein</fullName>
    </submittedName>
</protein>
<accession>A0A8J8GJC3</accession>
<organism evidence="1 2">
    <name type="scientific">Calidifontibacillus erzurumensis</name>
    <dbReference type="NCBI Taxonomy" id="2741433"/>
    <lineage>
        <taxon>Bacteria</taxon>
        <taxon>Bacillati</taxon>
        <taxon>Bacillota</taxon>
        <taxon>Bacilli</taxon>
        <taxon>Bacillales</taxon>
        <taxon>Bacillaceae</taxon>
        <taxon>Calidifontibacillus/Schinkia group</taxon>
        <taxon>Calidifontibacillus</taxon>
    </lineage>
</organism>